<dbReference type="HAMAP" id="MF_01966">
    <property type="entry name" value="NADHX_epimerase"/>
    <property type="match status" value="1"/>
</dbReference>
<evidence type="ECO:0000256" key="14">
    <source>
        <dbReference type="ARBA" id="ARBA00025153"/>
    </source>
</evidence>
<comment type="caution">
    <text evidence="22">The sequence shown here is derived from an EMBL/GenBank/DDBJ whole genome shotgun (WGS) entry which is preliminary data.</text>
</comment>
<comment type="catalytic activity">
    <reaction evidence="1 18 19">
        <text>(6R)-NADHX = (6S)-NADHX</text>
        <dbReference type="Rhea" id="RHEA:32215"/>
        <dbReference type="ChEBI" id="CHEBI:64074"/>
        <dbReference type="ChEBI" id="CHEBI:64075"/>
        <dbReference type="EC" id="5.1.99.6"/>
    </reaction>
</comment>
<evidence type="ECO:0000313" key="23">
    <source>
        <dbReference type="Proteomes" id="UP001524473"/>
    </source>
</evidence>
<dbReference type="NCBIfam" id="TIGR00196">
    <property type="entry name" value="yjeF_cterm"/>
    <property type="match status" value="1"/>
</dbReference>
<dbReference type="PROSITE" id="PS51383">
    <property type="entry name" value="YJEF_C_3"/>
    <property type="match status" value="1"/>
</dbReference>
<comment type="function">
    <text evidence="18">Catalyzes the epimerization of the S- and R-forms of NAD(P)HX, a damaged form of NAD(P)H that is a result of enzymatic or heat-dependent hydration. This is a prerequisite for the S-specific NAD(P)H-hydrate dehydratase to allow the repair of both epimers of NAD(P)HX.</text>
</comment>
<evidence type="ECO:0000256" key="2">
    <source>
        <dbReference type="ARBA" id="ARBA00000909"/>
    </source>
</evidence>
<sequence>MKLFSSAEIRRLEELAGEEGVSLESLMEQAGTAVAVEAEKLLHPLEGKRVAILCGKGNNGGDGFVCARLLWEKGACVRVLLLQGPPQTGLAHQAFLHMPEAVETVCAGHEPELAERMLEEADLIVDAVYGFGFHGELSGEPARFLALANAQNCLKLACDLPSGAECDTGRVSPGAFRADITVTFTGKKPACASYPAKEYCGETVVAQVGIPARLLQEAEASCKRFEIEAEFSAQVLPSPGVQSNKGDLGRLLLVCGSYGMAGACLMAARAALRCGVGLLHLAVEERIYPIAAQAVPEAVFTILPWRSDERACEGLLREALSKATACLLGCGLGELSEQACPPVFRHCRIPLVLDADGLNFLSRHPEWRRECQAPLVLTPHPGEMARLLGKGVREIQADRLAAAGEAAEKFQAVSVLKGAGTVITSPDGRTAVNPTGNPGMAKGGSGDVLAGMVASFAAQGMPLFESAVAGVSLHGRAGDLCAERFSPRAMLPTDLLEALPELFRGD</sequence>
<feature type="binding site" evidence="17">
    <location>
        <position position="447"/>
    </location>
    <ligand>
        <name>(6S)-NADPHX</name>
        <dbReference type="ChEBI" id="CHEBI:64076"/>
    </ligand>
</feature>
<feature type="binding site" evidence="17">
    <location>
        <position position="263"/>
    </location>
    <ligand>
        <name>(6S)-NADPHX</name>
        <dbReference type="ChEBI" id="CHEBI:64076"/>
    </ligand>
</feature>
<dbReference type="PROSITE" id="PS01050">
    <property type="entry name" value="YJEF_C_2"/>
    <property type="match status" value="1"/>
</dbReference>
<dbReference type="InterPro" id="IPR004443">
    <property type="entry name" value="YjeF_N_dom"/>
</dbReference>
<evidence type="ECO:0000256" key="3">
    <source>
        <dbReference type="ARBA" id="ARBA00006001"/>
    </source>
</evidence>
<evidence type="ECO:0000256" key="4">
    <source>
        <dbReference type="ARBA" id="ARBA00009524"/>
    </source>
</evidence>
<keyword evidence="8 17" id="KW-0521">NADP</keyword>
<reference evidence="22 23" key="1">
    <citation type="submission" date="2022-06" db="EMBL/GenBank/DDBJ databases">
        <title>Isolation of gut microbiota from human fecal samples.</title>
        <authorList>
            <person name="Pamer E.G."/>
            <person name="Barat B."/>
            <person name="Waligurski E."/>
            <person name="Medina S."/>
            <person name="Paddock L."/>
            <person name="Mostad J."/>
        </authorList>
    </citation>
    <scope>NUCLEOTIDE SEQUENCE [LARGE SCALE GENOMIC DNA]</scope>
    <source>
        <strain evidence="22 23">DFI.9.73</strain>
    </source>
</reference>
<dbReference type="InterPro" id="IPR029056">
    <property type="entry name" value="Ribokinase-like"/>
</dbReference>
<organism evidence="22 23">
    <name type="scientific">Neglectibacter timonensis</name>
    <dbReference type="NCBI Taxonomy" id="1776382"/>
    <lineage>
        <taxon>Bacteria</taxon>
        <taxon>Bacillati</taxon>
        <taxon>Bacillota</taxon>
        <taxon>Clostridia</taxon>
        <taxon>Eubacteriales</taxon>
        <taxon>Oscillospiraceae</taxon>
        <taxon>Neglectibacter</taxon>
    </lineage>
</organism>
<keyword evidence="6 17" id="KW-0547">Nucleotide-binding</keyword>
<comment type="caution">
    <text evidence="18">Lacks conserved residue(s) required for the propagation of feature annotation.</text>
</comment>
<gene>
    <name evidence="17" type="primary">nnrD</name>
    <name evidence="18" type="synonym">nnrE</name>
    <name evidence="22" type="ORF">NE695_09490</name>
</gene>
<dbReference type="EC" id="4.2.1.136" evidence="19"/>
<comment type="similarity">
    <text evidence="18">Belongs to the NnrE/AIBP family.</text>
</comment>
<comment type="catalytic activity">
    <reaction evidence="16 17 19">
        <text>(6S)-NADPHX + ADP = AMP + phosphate + NADPH + H(+)</text>
        <dbReference type="Rhea" id="RHEA:32235"/>
        <dbReference type="ChEBI" id="CHEBI:15378"/>
        <dbReference type="ChEBI" id="CHEBI:43474"/>
        <dbReference type="ChEBI" id="CHEBI:57783"/>
        <dbReference type="ChEBI" id="CHEBI:64076"/>
        <dbReference type="ChEBI" id="CHEBI:456215"/>
        <dbReference type="ChEBI" id="CHEBI:456216"/>
        <dbReference type="EC" id="4.2.1.136"/>
    </reaction>
</comment>
<name>A0ABT1RZP0_9FIRM</name>
<comment type="catalytic activity">
    <reaction evidence="2 18 19">
        <text>(6R)-NADPHX = (6S)-NADPHX</text>
        <dbReference type="Rhea" id="RHEA:32227"/>
        <dbReference type="ChEBI" id="CHEBI:64076"/>
        <dbReference type="ChEBI" id="CHEBI:64077"/>
        <dbReference type="EC" id="5.1.99.6"/>
    </reaction>
</comment>
<feature type="binding site" evidence="18">
    <location>
        <position position="126"/>
    </location>
    <ligand>
        <name>K(+)</name>
        <dbReference type="ChEBI" id="CHEBI:29103"/>
    </ligand>
</feature>
<keyword evidence="13" id="KW-0511">Multifunctional enzyme</keyword>
<keyword evidence="12 17" id="KW-0456">Lyase</keyword>
<dbReference type="RefSeq" id="WP_256191832.1">
    <property type="nucleotide sequence ID" value="NZ_CAJKKG010000029.1"/>
</dbReference>
<dbReference type="InterPro" id="IPR030677">
    <property type="entry name" value="Nnr"/>
</dbReference>
<evidence type="ECO:0000256" key="19">
    <source>
        <dbReference type="PIRNR" id="PIRNR017184"/>
    </source>
</evidence>
<dbReference type="Gene3D" id="3.40.1190.20">
    <property type="match status" value="1"/>
</dbReference>
<evidence type="ECO:0000256" key="12">
    <source>
        <dbReference type="ARBA" id="ARBA00023239"/>
    </source>
</evidence>
<evidence type="ECO:0000256" key="13">
    <source>
        <dbReference type="ARBA" id="ARBA00023268"/>
    </source>
</evidence>
<dbReference type="Proteomes" id="UP001524473">
    <property type="component" value="Unassembled WGS sequence"/>
</dbReference>
<comment type="similarity">
    <text evidence="4 19">In the C-terminal section; belongs to the NnrD/CARKD family.</text>
</comment>
<comment type="subunit">
    <text evidence="17">Homotetramer.</text>
</comment>
<evidence type="ECO:0000256" key="7">
    <source>
        <dbReference type="ARBA" id="ARBA00022840"/>
    </source>
</evidence>
<comment type="function">
    <text evidence="17">Catalyzes the dehydration of the S-form of NAD(P)HX at the expense of ADP, which is converted to AMP. Together with NAD(P)HX epimerase, which catalyzes the epimerization of the S- and R-forms, the enzyme allows the repair of both epimers of NAD(P)HX, a damaged form of NAD(P)H that is a result of enzymatic or heat-dependent hydration.</text>
</comment>
<evidence type="ECO:0000256" key="6">
    <source>
        <dbReference type="ARBA" id="ARBA00022741"/>
    </source>
</evidence>
<dbReference type="InterPro" id="IPR036652">
    <property type="entry name" value="YjeF_N_dom_sf"/>
</dbReference>
<evidence type="ECO:0000256" key="17">
    <source>
        <dbReference type="HAMAP-Rule" id="MF_01965"/>
    </source>
</evidence>
<dbReference type="PANTHER" id="PTHR12592:SF0">
    <property type="entry name" value="ATP-DEPENDENT (S)-NAD(P)H-HYDRATE DEHYDRATASE"/>
    <property type="match status" value="1"/>
</dbReference>
<keyword evidence="10 17" id="KW-0520">NAD</keyword>
<dbReference type="EC" id="5.1.99.6" evidence="19"/>
<feature type="binding site" evidence="17">
    <location>
        <begin position="417"/>
        <end position="421"/>
    </location>
    <ligand>
        <name>AMP</name>
        <dbReference type="ChEBI" id="CHEBI:456215"/>
    </ligand>
</feature>
<dbReference type="CDD" id="cd01171">
    <property type="entry name" value="YXKO-related"/>
    <property type="match status" value="1"/>
</dbReference>
<dbReference type="Gene3D" id="3.40.50.10260">
    <property type="entry name" value="YjeF N-terminal domain"/>
    <property type="match status" value="1"/>
</dbReference>
<evidence type="ECO:0000256" key="11">
    <source>
        <dbReference type="ARBA" id="ARBA00023235"/>
    </source>
</evidence>
<feature type="binding site" evidence="18">
    <location>
        <begin position="58"/>
        <end position="62"/>
    </location>
    <ligand>
        <name>(6S)-NADPHX</name>
        <dbReference type="ChEBI" id="CHEBI:64076"/>
    </ligand>
</feature>
<keyword evidence="9 18" id="KW-0630">Potassium</keyword>
<feature type="domain" description="YjeF N-terminal" evidence="21">
    <location>
        <begin position="9"/>
        <end position="216"/>
    </location>
</feature>
<feature type="domain" description="YjeF C-terminal" evidence="20">
    <location>
        <begin position="228"/>
        <end position="506"/>
    </location>
</feature>
<evidence type="ECO:0000256" key="1">
    <source>
        <dbReference type="ARBA" id="ARBA00000013"/>
    </source>
</evidence>
<evidence type="ECO:0000256" key="18">
    <source>
        <dbReference type="HAMAP-Rule" id="MF_01966"/>
    </source>
</evidence>
<dbReference type="EMBL" id="JANFZH010000019">
    <property type="protein sequence ID" value="MCQ4840146.1"/>
    <property type="molecule type" value="Genomic_DNA"/>
</dbReference>
<evidence type="ECO:0000256" key="9">
    <source>
        <dbReference type="ARBA" id="ARBA00022958"/>
    </source>
</evidence>
<comment type="similarity">
    <text evidence="3 19">In the N-terminal section; belongs to the NnrE/AIBP family.</text>
</comment>
<dbReference type="SUPFAM" id="SSF64153">
    <property type="entry name" value="YjeF N-terminal domain-like"/>
    <property type="match status" value="1"/>
</dbReference>
<dbReference type="Pfam" id="PF03853">
    <property type="entry name" value="YjeF_N"/>
    <property type="match status" value="1"/>
</dbReference>
<dbReference type="NCBIfam" id="TIGR00197">
    <property type="entry name" value="yjeF_nterm"/>
    <property type="match status" value="1"/>
</dbReference>
<dbReference type="InterPro" id="IPR017953">
    <property type="entry name" value="Carbohydrate_kinase_pred_CS"/>
</dbReference>
<proteinExistence type="inferred from homology"/>
<feature type="binding site" evidence="17">
    <location>
        <position position="331"/>
    </location>
    <ligand>
        <name>(6S)-NADPHX</name>
        <dbReference type="ChEBI" id="CHEBI:64076"/>
    </ligand>
</feature>
<comment type="catalytic activity">
    <reaction evidence="15 17 19">
        <text>(6S)-NADHX + ADP = AMP + phosphate + NADH + H(+)</text>
        <dbReference type="Rhea" id="RHEA:32223"/>
        <dbReference type="ChEBI" id="CHEBI:15378"/>
        <dbReference type="ChEBI" id="CHEBI:43474"/>
        <dbReference type="ChEBI" id="CHEBI:57945"/>
        <dbReference type="ChEBI" id="CHEBI:64074"/>
        <dbReference type="ChEBI" id="CHEBI:456215"/>
        <dbReference type="ChEBI" id="CHEBI:456216"/>
        <dbReference type="EC" id="4.2.1.136"/>
    </reaction>
</comment>
<evidence type="ECO:0000256" key="10">
    <source>
        <dbReference type="ARBA" id="ARBA00023027"/>
    </source>
</evidence>
<keyword evidence="23" id="KW-1185">Reference proteome</keyword>
<dbReference type="SUPFAM" id="SSF53613">
    <property type="entry name" value="Ribokinase-like"/>
    <property type="match status" value="1"/>
</dbReference>
<evidence type="ECO:0000256" key="8">
    <source>
        <dbReference type="ARBA" id="ARBA00022857"/>
    </source>
</evidence>
<comment type="function">
    <text evidence="14 19">Bifunctional enzyme that catalyzes the epimerization of the S- and R-forms of NAD(P)HX and the dehydration of the S-form of NAD(P)HX at the expense of ADP, which is converted to AMP. This allows the repair of both epimers of NAD(P)HX, a damaged form of NAD(P)H that is a result of enzymatic or heat-dependent hydration.</text>
</comment>
<keyword evidence="7 17" id="KW-0067">ATP-binding</keyword>
<feature type="binding site" evidence="18">
    <location>
        <position position="162"/>
    </location>
    <ligand>
        <name>K(+)</name>
        <dbReference type="ChEBI" id="CHEBI:29103"/>
    </ligand>
</feature>
<dbReference type="PROSITE" id="PS51385">
    <property type="entry name" value="YJEF_N"/>
    <property type="match status" value="1"/>
</dbReference>
<protein>
    <recommendedName>
        <fullName evidence="19">Bifunctional NAD(P)H-hydrate repair enzyme</fullName>
    </recommendedName>
    <alternativeName>
        <fullName evidence="19">Nicotinamide nucleotide repair protein</fullName>
    </alternativeName>
    <domain>
        <recommendedName>
            <fullName evidence="19">ADP-dependent (S)-NAD(P)H-hydrate dehydratase</fullName>
            <ecNumber evidence="19">4.2.1.136</ecNumber>
        </recommendedName>
        <alternativeName>
            <fullName evidence="19">ADP-dependent NAD(P)HX dehydratase</fullName>
        </alternativeName>
    </domain>
    <domain>
        <recommendedName>
            <fullName evidence="19">NAD(P)H-hydrate epimerase</fullName>
            <ecNumber evidence="19">5.1.99.6</ecNumber>
        </recommendedName>
    </domain>
</protein>
<feature type="binding site" evidence="17">
    <location>
        <position position="380"/>
    </location>
    <ligand>
        <name>(6S)-NADPHX</name>
        <dbReference type="ChEBI" id="CHEBI:64076"/>
    </ligand>
</feature>
<evidence type="ECO:0000256" key="15">
    <source>
        <dbReference type="ARBA" id="ARBA00048238"/>
    </source>
</evidence>
<comment type="cofactor">
    <cofactor evidence="18 19">
        <name>K(+)</name>
        <dbReference type="ChEBI" id="CHEBI:29103"/>
    </cofactor>
    <text evidence="18 19">Binds 1 potassium ion per subunit.</text>
</comment>
<evidence type="ECO:0000259" key="21">
    <source>
        <dbReference type="PROSITE" id="PS51385"/>
    </source>
</evidence>
<evidence type="ECO:0000259" key="20">
    <source>
        <dbReference type="PROSITE" id="PS51383"/>
    </source>
</evidence>
<dbReference type="PANTHER" id="PTHR12592">
    <property type="entry name" value="ATP-DEPENDENT (S)-NAD(P)H-HYDRATE DEHYDRATASE FAMILY MEMBER"/>
    <property type="match status" value="1"/>
</dbReference>
<evidence type="ECO:0000313" key="22">
    <source>
        <dbReference type="EMBL" id="MCQ4840146.1"/>
    </source>
</evidence>
<feature type="binding site" evidence="18">
    <location>
        <position position="159"/>
    </location>
    <ligand>
        <name>(6S)-NADPHX</name>
        <dbReference type="ChEBI" id="CHEBI:64076"/>
    </ligand>
</feature>
<evidence type="ECO:0000256" key="5">
    <source>
        <dbReference type="ARBA" id="ARBA00022723"/>
    </source>
</evidence>
<feature type="binding site" evidence="17">
    <location>
        <position position="446"/>
    </location>
    <ligand>
        <name>AMP</name>
        <dbReference type="ChEBI" id="CHEBI:456215"/>
    </ligand>
</feature>
<dbReference type="InterPro" id="IPR000631">
    <property type="entry name" value="CARKD"/>
</dbReference>
<feature type="binding site" evidence="18">
    <location>
        <position position="59"/>
    </location>
    <ligand>
        <name>K(+)</name>
        <dbReference type="ChEBI" id="CHEBI:29103"/>
    </ligand>
</feature>
<keyword evidence="11 18" id="KW-0413">Isomerase</keyword>
<dbReference type="Pfam" id="PF01256">
    <property type="entry name" value="Carb_kinase"/>
    <property type="match status" value="1"/>
</dbReference>
<keyword evidence="5 18" id="KW-0479">Metal-binding</keyword>
<feature type="binding site" evidence="18">
    <location>
        <begin position="130"/>
        <end position="136"/>
    </location>
    <ligand>
        <name>(6S)-NADPHX</name>
        <dbReference type="ChEBI" id="CHEBI:64076"/>
    </ligand>
</feature>
<dbReference type="HAMAP" id="MF_01965">
    <property type="entry name" value="NADHX_dehydratase"/>
    <property type="match status" value="1"/>
</dbReference>
<accession>A0ABT1RZP0</accession>
<comment type="cofactor">
    <cofactor evidence="17">
        <name>Mg(2+)</name>
        <dbReference type="ChEBI" id="CHEBI:18420"/>
    </cofactor>
</comment>
<dbReference type="PIRSF" id="PIRSF017184">
    <property type="entry name" value="Nnr"/>
    <property type="match status" value="1"/>
</dbReference>
<evidence type="ECO:0000256" key="16">
    <source>
        <dbReference type="ARBA" id="ARBA00049209"/>
    </source>
</evidence>
<comment type="similarity">
    <text evidence="17">Belongs to the NnrD/CARKD family.</text>
</comment>